<dbReference type="AlphaFoldDB" id="A0A7G9WAN7"/>
<evidence type="ECO:0000259" key="5">
    <source>
        <dbReference type="SMART" id="SM00849"/>
    </source>
</evidence>
<evidence type="ECO:0000256" key="3">
    <source>
        <dbReference type="ARBA" id="ARBA00022801"/>
    </source>
</evidence>
<accession>A0A7G9WAN7</accession>
<name>A0A7G9WAN7_ALKCA</name>
<dbReference type="EMBL" id="CP058559">
    <property type="protein sequence ID" value="QNO15749.1"/>
    <property type="molecule type" value="Genomic_DNA"/>
</dbReference>
<dbReference type="GO" id="GO:0046872">
    <property type="term" value="F:metal ion binding"/>
    <property type="evidence" value="ECO:0007669"/>
    <property type="project" value="UniProtKB-KW"/>
</dbReference>
<evidence type="ECO:0000256" key="2">
    <source>
        <dbReference type="ARBA" id="ARBA00022723"/>
    </source>
</evidence>
<keyword evidence="2" id="KW-0479">Metal-binding</keyword>
<dbReference type="InterPro" id="IPR001279">
    <property type="entry name" value="Metallo-B-lactamas"/>
</dbReference>
<dbReference type="GO" id="GO:0016787">
    <property type="term" value="F:hydrolase activity"/>
    <property type="evidence" value="ECO:0007669"/>
    <property type="project" value="UniProtKB-KW"/>
</dbReference>
<dbReference type="RefSeq" id="WP_213166157.1">
    <property type="nucleotide sequence ID" value="NZ_CP058559.1"/>
</dbReference>
<gene>
    <name evidence="6" type="ORF">HYG86_13745</name>
</gene>
<evidence type="ECO:0000313" key="7">
    <source>
        <dbReference type="Proteomes" id="UP000516160"/>
    </source>
</evidence>
<dbReference type="Gene3D" id="3.60.15.10">
    <property type="entry name" value="Ribonuclease Z/Hydroxyacylglutathione hydrolase-like"/>
    <property type="match status" value="1"/>
</dbReference>
<proteinExistence type="predicted"/>
<evidence type="ECO:0000313" key="6">
    <source>
        <dbReference type="EMBL" id="QNO15749.1"/>
    </source>
</evidence>
<keyword evidence="3 6" id="KW-0378">Hydrolase</keyword>
<dbReference type="SMART" id="SM00849">
    <property type="entry name" value="Lactamase_B"/>
    <property type="match status" value="1"/>
</dbReference>
<dbReference type="KEGG" id="acae:HYG86_13745"/>
<dbReference type="Pfam" id="PF00753">
    <property type="entry name" value="Lactamase_B"/>
    <property type="match status" value="1"/>
</dbReference>
<dbReference type="CDD" id="cd06262">
    <property type="entry name" value="metallo-hydrolase-like_MBL-fold"/>
    <property type="match status" value="1"/>
</dbReference>
<dbReference type="PANTHER" id="PTHR46233">
    <property type="entry name" value="HYDROXYACYLGLUTATHIONE HYDROLASE GLOC"/>
    <property type="match status" value="1"/>
</dbReference>
<feature type="domain" description="Metallo-beta-lactamase" evidence="5">
    <location>
        <begin position="13"/>
        <end position="188"/>
    </location>
</feature>
<comment type="cofactor">
    <cofactor evidence="1">
        <name>Zn(2+)</name>
        <dbReference type="ChEBI" id="CHEBI:29105"/>
    </cofactor>
</comment>
<dbReference type="InterPro" id="IPR051453">
    <property type="entry name" value="MBL_Glyoxalase_II"/>
</dbReference>
<dbReference type="Proteomes" id="UP000516160">
    <property type="component" value="Chromosome"/>
</dbReference>
<dbReference type="InterPro" id="IPR036866">
    <property type="entry name" value="RibonucZ/Hydroxyglut_hydro"/>
</dbReference>
<dbReference type="SUPFAM" id="SSF56281">
    <property type="entry name" value="Metallo-hydrolase/oxidoreductase"/>
    <property type="match status" value="1"/>
</dbReference>
<dbReference type="PANTHER" id="PTHR46233:SF3">
    <property type="entry name" value="HYDROXYACYLGLUTATHIONE HYDROLASE GLOC"/>
    <property type="match status" value="1"/>
</dbReference>
<keyword evidence="7" id="KW-1185">Reference proteome</keyword>
<organism evidence="6 7">
    <name type="scientific">Alkalicella caledoniensis</name>
    <dbReference type="NCBI Taxonomy" id="2731377"/>
    <lineage>
        <taxon>Bacteria</taxon>
        <taxon>Bacillati</taxon>
        <taxon>Bacillota</taxon>
        <taxon>Clostridia</taxon>
        <taxon>Eubacteriales</taxon>
        <taxon>Proteinivoracaceae</taxon>
        <taxon>Alkalicella</taxon>
    </lineage>
</organism>
<sequence length="205" mass="22419">MLKIKTLVVGPIQNNCYIIYDESKQAVIIDPGGDSEKIIAACDGLDVKYIINTHGHLDHIGGNSKLKEEFAVAQLVIHQDDEKMLYDPNLNLSAMMGDKIISPKADVVVKDQDTLKFGERSIKVIHTPGHTPGGILIQIDDLLFTGDTVFQGSVGRTDLPGGDMKTLVKSIKKQFLSLSNKLKVYPGHGSSSTVGEERQSNPFFQ</sequence>
<reference evidence="6 7" key="1">
    <citation type="submission" date="2020-07" db="EMBL/GenBank/DDBJ databases">
        <title>Alkalicella. sp. LB2 genome.</title>
        <authorList>
            <person name="Postec A."/>
            <person name="Quemeneur M."/>
        </authorList>
    </citation>
    <scope>NUCLEOTIDE SEQUENCE [LARGE SCALE GENOMIC DNA]</scope>
    <source>
        <strain evidence="6 7">LB2</strain>
    </source>
</reference>
<evidence type="ECO:0000256" key="1">
    <source>
        <dbReference type="ARBA" id="ARBA00001947"/>
    </source>
</evidence>
<keyword evidence="4" id="KW-0862">Zinc</keyword>
<protein>
    <submittedName>
        <fullName evidence="6">MBL fold metallo-hydrolase</fullName>
    </submittedName>
</protein>
<evidence type="ECO:0000256" key="4">
    <source>
        <dbReference type="ARBA" id="ARBA00022833"/>
    </source>
</evidence>